<dbReference type="Proteomes" id="UP000195985">
    <property type="component" value="Unassembled WGS sequence"/>
</dbReference>
<dbReference type="GO" id="GO:0009306">
    <property type="term" value="P:protein secretion"/>
    <property type="evidence" value="ECO:0007669"/>
    <property type="project" value="InterPro"/>
</dbReference>
<evidence type="ECO:0000256" key="7">
    <source>
        <dbReference type="ARBA" id="ARBA00022795"/>
    </source>
</evidence>
<evidence type="ECO:0000256" key="3">
    <source>
        <dbReference type="ARBA" id="ARBA00021622"/>
    </source>
</evidence>
<dbReference type="PANTHER" id="PTHR30531">
    <property type="entry name" value="FLAGELLAR BIOSYNTHETIC PROTEIN FLHB"/>
    <property type="match status" value="1"/>
</dbReference>
<reference evidence="15" key="1">
    <citation type="submission" date="2016-04" db="EMBL/GenBank/DDBJ databases">
        <authorList>
            <person name="Strepis N."/>
        </authorList>
    </citation>
    <scope>NUCLEOTIDE SEQUENCE [LARGE SCALE GENOMIC DNA]</scope>
</reference>
<dbReference type="AlphaFoldDB" id="A0A1W1IIP3"/>
<evidence type="ECO:0000256" key="2">
    <source>
        <dbReference type="ARBA" id="ARBA00010690"/>
    </source>
</evidence>
<sequence>MSEKDGKTEKPTPKKLKDARKRGEIAKSQEFNSAFTYIMFMMFAIALSTHTLQYGYVYLKSEFAVVYDVGGLENNLNDIGMKAILYIFILAGPFLVIAFIGALIANIIQTGLLFSTEALKFKMSRLNPVSGLKNMFSKKALFTLIKNILKMILIGYVCYISFEKSGYYIINSSAVGTEKLYFLILELVKDISTNLAILLFLLGMVDFIYQKYDYKKNLNMTKQEIKDEYKESEGDPYIKSLRRQKYKQFSKQMLKDVESATVIITNPTHLAIAVRYDKKRDQVPVVVAKGADYVAEKIREAAKKNNIPIMENKPVARAMYRSVEIGQPIPLDFYEAIAEMIALIYQIDESNKRKI</sequence>
<feature type="transmembrane region" description="Helical" evidence="12">
    <location>
        <begin position="140"/>
        <end position="162"/>
    </location>
</feature>
<feature type="transmembrane region" description="Helical" evidence="12">
    <location>
        <begin position="83"/>
        <end position="114"/>
    </location>
</feature>
<evidence type="ECO:0000256" key="12">
    <source>
        <dbReference type="RuleBase" id="RU364091"/>
    </source>
</evidence>
<feature type="transmembrane region" description="Helical" evidence="12">
    <location>
        <begin position="191"/>
        <end position="209"/>
    </location>
</feature>
<keyword evidence="10 12" id="KW-0472">Membrane</keyword>
<feature type="region of interest" description="Disordered" evidence="13">
    <location>
        <begin position="1"/>
        <end position="21"/>
    </location>
</feature>
<evidence type="ECO:0000313" key="15">
    <source>
        <dbReference type="Proteomes" id="UP000195985"/>
    </source>
</evidence>
<dbReference type="GO" id="GO:0005886">
    <property type="term" value="C:plasma membrane"/>
    <property type="evidence" value="ECO:0007669"/>
    <property type="project" value="UniProtKB-SubCell"/>
</dbReference>
<keyword evidence="9 12" id="KW-1133">Transmembrane helix</keyword>
<dbReference type="RefSeq" id="WP_086943600.1">
    <property type="nucleotide sequence ID" value="NZ_FONM01000010.1"/>
</dbReference>
<evidence type="ECO:0000256" key="6">
    <source>
        <dbReference type="ARBA" id="ARBA00022692"/>
    </source>
</evidence>
<keyword evidence="4 12" id="KW-0813">Transport</keyword>
<evidence type="ECO:0000256" key="5">
    <source>
        <dbReference type="ARBA" id="ARBA00022475"/>
    </source>
</evidence>
<feature type="transmembrane region" description="Helical" evidence="12">
    <location>
        <begin position="34"/>
        <end position="56"/>
    </location>
</feature>
<dbReference type="Gene3D" id="6.10.250.2080">
    <property type="match status" value="1"/>
</dbReference>
<keyword evidence="11 12" id="KW-1006">Bacterial flagellum protein export</keyword>
<keyword evidence="7 12" id="KW-1005">Bacterial flagellum biogenesis</keyword>
<comment type="subcellular location">
    <subcellularLocation>
        <location evidence="1">Cell membrane</location>
        <topology evidence="1">Multi-pass membrane protein</topology>
    </subcellularLocation>
</comment>
<evidence type="ECO:0000256" key="10">
    <source>
        <dbReference type="ARBA" id="ARBA00023136"/>
    </source>
</evidence>
<dbReference type="GO" id="GO:0044780">
    <property type="term" value="P:bacterial-type flagellum assembly"/>
    <property type="evidence" value="ECO:0007669"/>
    <property type="project" value="InterPro"/>
</dbReference>
<proteinExistence type="inferred from homology"/>
<accession>A0A1W1IIP3</accession>
<dbReference type="NCBIfam" id="TIGR00328">
    <property type="entry name" value="flhB"/>
    <property type="match status" value="1"/>
</dbReference>
<dbReference type="PANTHER" id="PTHR30531:SF12">
    <property type="entry name" value="FLAGELLAR BIOSYNTHETIC PROTEIN FLHB"/>
    <property type="match status" value="1"/>
</dbReference>
<dbReference type="Pfam" id="PF01312">
    <property type="entry name" value="Bac_export_2"/>
    <property type="match status" value="1"/>
</dbReference>
<dbReference type="EMBL" id="FWEY01000009">
    <property type="protein sequence ID" value="SLM52862.1"/>
    <property type="molecule type" value="Genomic_DNA"/>
</dbReference>
<dbReference type="InterPro" id="IPR006136">
    <property type="entry name" value="FlhB"/>
</dbReference>
<dbReference type="InterPro" id="IPR029025">
    <property type="entry name" value="T3SS_substrate_exporter_C"/>
</dbReference>
<keyword evidence="6 12" id="KW-0812">Transmembrane</keyword>
<keyword evidence="8 12" id="KW-0653">Protein transport</keyword>
<name>A0A1W1IIP3_9LACT</name>
<organism evidence="14 15">
    <name type="scientific">Trichococcus pasteurii</name>
    <dbReference type="NCBI Taxonomy" id="43064"/>
    <lineage>
        <taxon>Bacteria</taxon>
        <taxon>Bacillati</taxon>
        <taxon>Bacillota</taxon>
        <taxon>Bacilli</taxon>
        <taxon>Lactobacillales</taxon>
        <taxon>Carnobacteriaceae</taxon>
        <taxon>Trichococcus</taxon>
    </lineage>
</organism>
<dbReference type="Gene3D" id="3.40.1690.10">
    <property type="entry name" value="secretion proteins EscU"/>
    <property type="match status" value="1"/>
</dbReference>
<evidence type="ECO:0000256" key="8">
    <source>
        <dbReference type="ARBA" id="ARBA00022927"/>
    </source>
</evidence>
<dbReference type="PRINTS" id="PR00950">
    <property type="entry name" value="TYPE3IMSPROT"/>
</dbReference>
<dbReference type="SUPFAM" id="SSF160544">
    <property type="entry name" value="EscU C-terminal domain-like"/>
    <property type="match status" value="1"/>
</dbReference>
<comment type="similarity">
    <text evidence="2 12">Belongs to the type III secretion exporter family.</text>
</comment>
<evidence type="ECO:0000256" key="11">
    <source>
        <dbReference type="ARBA" id="ARBA00023225"/>
    </source>
</evidence>
<evidence type="ECO:0000256" key="13">
    <source>
        <dbReference type="SAM" id="MobiDB-lite"/>
    </source>
</evidence>
<evidence type="ECO:0000256" key="1">
    <source>
        <dbReference type="ARBA" id="ARBA00004651"/>
    </source>
</evidence>
<dbReference type="InterPro" id="IPR006135">
    <property type="entry name" value="T3SS_substrate_exporter"/>
</dbReference>
<protein>
    <recommendedName>
        <fullName evidence="3 12">Flagellar biosynthetic protein FlhB</fullName>
    </recommendedName>
</protein>
<evidence type="ECO:0000256" key="9">
    <source>
        <dbReference type="ARBA" id="ARBA00022989"/>
    </source>
</evidence>
<gene>
    <name evidence="12" type="primary">flhB</name>
    <name evidence="14" type="ORF">TPAS_2570</name>
</gene>
<evidence type="ECO:0000313" key="14">
    <source>
        <dbReference type="EMBL" id="SLM52862.1"/>
    </source>
</evidence>
<evidence type="ECO:0000256" key="4">
    <source>
        <dbReference type="ARBA" id="ARBA00022448"/>
    </source>
</evidence>
<dbReference type="OrthoDB" id="9807950at2"/>
<dbReference type="STRING" id="43064.SAMN04488086_11069"/>
<keyword evidence="15" id="KW-1185">Reference proteome</keyword>
<comment type="function">
    <text evidence="12">Required for formation of the rod structure in the basal body of the flagellar apparatus. Together with FliI and FliH, may constitute the export apparatus of flagellin.</text>
</comment>
<keyword evidence="5 12" id="KW-1003">Cell membrane</keyword>